<keyword evidence="8" id="KW-1185">Reference proteome</keyword>
<dbReference type="AlphaFoldDB" id="A0A371PQN7"/>
<dbReference type="Gene3D" id="3.30.470.20">
    <property type="entry name" value="ATP-grasp fold, B domain"/>
    <property type="match status" value="1"/>
</dbReference>
<evidence type="ECO:0000256" key="5">
    <source>
        <dbReference type="SAM" id="MobiDB-lite"/>
    </source>
</evidence>
<dbReference type="OrthoDB" id="6964321at2"/>
<organism evidence="7 8">
    <name type="scientific">Streptomyces inhibens</name>
    <dbReference type="NCBI Taxonomy" id="2293571"/>
    <lineage>
        <taxon>Bacteria</taxon>
        <taxon>Bacillati</taxon>
        <taxon>Actinomycetota</taxon>
        <taxon>Actinomycetes</taxon>
        <taxon>Kitasatosporales</taxon>
        <taxon>Streptomycetaceae</taxon>
        <taxon>Streptomyces</taxon>
    </lineage>
</organism>
<evidence type="ECO:0000256" key="3">
    <source>
        <dbReference type="ARBA" id="ARBA00022840"/>
    </source>
</evidence>
<feature type="domain" description="ATP-grasp" evidence="6">
    <location>
        <begin position="123"/>
        <end position="311"/>
    </location>
</feature>
<evidence type="ECO:0000313" key="7">
    <source>
        <dbReference type="EMBL" id="REK84501.1"/>
    </source>
</evidence>
<dbReference type="EMBL" id="QUAC01000483">
    <property type="protein sequence ID" value="REK84501.1"/>
    <property type="molecule type" value="Genomic_DNA"/>
</dbReference>
<dbReference type="Proteomes" id="UP000262477">
    <property type="component" value="Unassembled WGS sequence"/>
</dbReference>
<feature type="region of interest" description="Disordered" evidence="5">
    <location>
        <begin position="405"/>
        <end position="441"/>
    </location>
</feature>
<dbReference type="InterPro" id="IPR052032">
    <property type="entry name" value="ATP-dep_AA_Ligase"/>
</dbReference>
<accession>A0A371PQN7</accession>
<dbReference type="InterPro" id="IPR041472">
    <property type="entry name" value="BL00235/CARNS1_N"/>
</dbReference>
<dbReference type="PANTHER" id="PTHR43585">
    <property type="entry name" value="FUMIPYRROLE BIOSYNTHESIS PROTEIN C"/>
    <property type="match status" value="1"/>
</dbReference>
<feature type="compositionally biased region" description="Basic and acidic residues" evidence="5">
    <location>
        <begin position="414"/>
        <end position="428"/>
    </location>
</feature>
<dbReference type="Pfam" id="PF13535">
    <property type="entry name" value="ATP-grasp_4"/>
    <property type="match status" value="1"/>
</dbReference>
<gene>
    <name evidence="7" type="ORF">DY245_42820</name>
</gene>
<dbReference type="InterPro" id="IPR040570">
    <property type="entry name" value="LAL_C2"/>
</dbReference>
<evidence type="ECO:0000313" key="8">
    <source>
        <dbReference type="Proteomes" id="UP000262477"/>
    </source>
</evidence>
<protein>
    <submittedName>
        <fullName evidence="7">ATP-grasp domain-containing protein</fullName>
    </submittedName>
</protein>
<keyword evidence="3 4" id="KW-0067">ATP-binding</keyword>
<proteinExistence type="predicted"/>
<comment type="caution">
    <text evidence="7">The sequence shown here is derived from an EMBL/GenBank/DDBJ whole genome shotgun (WGS) entry which is preliminary data.</text>
</comment>
<dbReference type="GO" id="GO:0016874">
    <property type="term" value="F:ligase activity"/>
    <property type="evidence" value="ECO:0007669"/>
    <property type="project" value="UniProtKB-KW"/>
</dbReference>
<dbReference type="PROSITE" id="PS50975">
    <property type="entry name" value="ATP_GRASP"/>
    <property type="match status" value="1"/>
</dbReference>
<keyword evidence="2 4" id="KW-0547">Nucleotide-binding</keyword>
<dbReference type="Gene3D" id="3.40.50.20">
    <property type="match status" value="1"/>
</dbReference>
<dbReference type="GO" id="GO:0046872">
    <property type="term" value="F:metal ion binding"/>
    <property type="evidence" value="ECO:0007669"/>
    <property type="project" value="InterPro"/>
</dbReference>
<dbReference type="GO" id="GO:0005524">
    <property type="term" value="F:ATP binding"/>
    <property type="evidence" value="ECO:0007669"/>
    <property type="project" value="UniProtKB-UniRule"/>
</dbReference>
<evidence type="ECO:0000256" key="1">
    <source>
        <dbReference type="ARBA" id="ARBA00022598"/>
    </source>
</evidence>
<sequence>MHCQAGQVTVIVLAMKPRVLVLGDQQSMVDAAVKLGAEVWWAQHSERVRPGEAAATAVTLLADYTEPAFVDLVAHLHLLRPFDAVVSIQEHALLSLAALNERLGLSGPGRETVRIVTDKWAMRTRLAERGLSPVAAALGRTADDLRAFGAERGFPFMAKPVAATGSFGVVRVEPDEVEAVVKRFAGTGASAFLMEEYLDGPEISVESFTFAGRHVVLALTDKLIGQGFVEGGHTVPATLDEAVVAEVVELVGTFLDAVGLTDGPSHVEVKLTSDGPRVVEGHCRRGGDRINELVRLAYGVDMEELTVAWALGQAEPLAGPPPALRASAIKFADAPCGELVAVTGEEQVLADPDVTEVRVLYEAGQHIGPVRWSGDRAGYVIATGSTPEEAAARAAAGAARLEFGVKPAGPSSVRPEDRNLSRENDLSRHVGYQRTDGTADD</sequence>
<dbReference type="InterPro" id="IPR011761">
    <property type="entry name" value="ATP-grasp"/>
</dbReference>
<dbReference type="Pfam" id="PF18130">
    <property type="entry name" value="ATPgrasp_N"/>
    <property type="match status" value="1"/>
</dbReference>
<keyword evidence="1" id="KW-0436">Ligase</keyword>
<name>A0A371PQN7_STRIH</name>
<reference evidence="7 8" key="1">
    <citation type="submission" date="2018-08" db="EMBL/GenBank/DDBJ databases">
        <title>Streptomyces NEAU-D10 sp. nov., a novel Actinomycete isolated from soil.</title>
        <authorList>
            <person name="Jin L."/>
        </authorList>
    </citation>
    <scope>NUCLEOTIDE SEQUENCE [LARGE SCALE GENOMIC DNA]</scope>
    <source>
        <strain evidence="7 8">NEAU-D10</strain>
    </source>
</reference>
<dbReference type="SUPFAM" id="SSF56059">
    <property type="entry name" value="Glutathione synthetase ATP-binding domain-like"/>
    <property type="match status" value="1"/>
</dbReference>
<dbReference type="PANTHER" id="PTHR43585:SF2">
    <property type="entry name" value="ATP-GRASP ENZYME FSQD"/>
    <property type="match status" value="1"/>
</dbReference>
<evidence type="ECO:0000259" key="6">
    <source>
        <dbReference type="PROSITE" id="PS50975"/>
    </source>
</evidence>
<evidence type="ECO:0000256" key="2">
    <source>
        <dbReference type="ARBA" id="ARBA00022741"/>
    </source>
</evidence>
<dbReference type="Pfam" id="PF18603">
    <property type="entry name" value="LAL_C2"/>
    <property type="match status" value="1"/>
</dbReference>
<evidence type="ECO:0000256" key="4">
    <source>
        <dbReference type="PROSITE-ProRule" id="PRU00409"/>
    </source>
</evidence>